<feature type="transmembrane region" description="Helical" evidence="1">
    <location>
        <begin position="486"/>
        <end position="505"/>
    </location>
</feature>
<dbReference type="RefSeq" id="WP_069978141.1">
    <property type="nucleotide sequence ID" value="NZ_CP017269.1"/>
</dbReference>
<protein>
    <submittedName>
        <fullName evidence="2">Uncharacterized protein</fullName>
    </submittedName>
</protein>
<dbReference type="OrthoDB" id="1947314at2"/>
<keyword evidence="1" id="KW-0472">Membrane</keyword>
<evidence type="ECO:0000313" key="2">
    <source>
        <dbReference type="EMBL" id="AOT70887.1"/>
    </source>
</evidence>
<gene>
    <name evidence="2" type="ORF">Gferi_15770</name>
</gene>
<feature type="transmembrane region" description="Helical" evidence="1">
    <location>
        <begin position="446"/>
        <end position="466"/>
    </location>
</feature>
<feature type="transmembrane region" description="Helical" evidence="1">
    <location>
        <begin position="517"/>
        <end position="537"/>
    </location>
</feature>
<name>A0A1D8GIY4_9FIRM</name>
<keyword evidence="3" id="KW-1185">Reference proteome</keyword>
<dbReference type="KEGG" id="gfe:Gferi_15770"/>
<dbReference type="STRING" id="1424294.Gferi_15770"/>
<keyword evidence="1" id="KW-0812">Transmembrane</keyword>
<dbReference type="Proteomes" id="UP000095743">
    <property type="component" value="Chromosome"/>
</dbReference>
<evidence type="ECO:0000256" key="1">
    <source>
        <dbReference type="SAM" id="Phobius"/>
    </source>
</evidence>
<organism evidence="2 3">
    <name type="scientific">Geosporobacter ferrireducens</name>
    <dbReference type="NCBI Taxonomy" id="1424294"/>
    <lineage>
        <taxon>Bacteria</taxon>
        <taxon>Bacillati</taxon>
        <taxon>Bacillota</taxon>
        <taxon>Clostridia</taxon>
        <taxon>Peptostreptococcales</taxon>
        <taxon>Thermotaleaceae</taxon>
        <taxon>Geosporobacter</taxon>
    </lineage>
</organism>
<accession>A0A1D8GIY4</accession>
<dbReference type="EMBL" id="CP017269">
    <property type="protein sequence ID" value="AOT70887.1"/>
    <property type="molecule type" value="Genomic_DNA"/>
</dbReference>
<sequence>MLVKIRDWKFVLLISFFALYFLFFSVLYMDEVKLPSEKWSREQFVKEFNAVNVSQIMNSRNVATVHLPEENGFLTIYHEGERLYTLQMDYGGKMIAVRDLEPEVPETFKLKAWRDQENIYLYSLENKTLQGYVVDWKTGQVIRRKVMGEEVRDMAVAENLVFFAGEQGLQWTDGGEVHRAMEGLFIEKLEVLKADNLYHIAFVEKKADSSKVMRYALYNPLEGSLKSQEIGNITSNTSISLGHIDIGSVENDLYIIAVSTDAKFGSSTVEYFQFPVNRPEGVERGIMAINGYAPNPVILHQNRKDLTFIATTETTKGNNKKMNNLVEFTFRDGEIIDKKLLSKTDGLSVSPQWFQVGENYYLQWIDIVGNKKRIMLAGNSPQIMEAAGNLRGDQWMRLFMDTTLGLVPITYIATIPLMYTFVPIMILMFIGSMVKLSWMEQNTMKVLYGAVGIHTLAKLSFTYSAIFNNENLGDVLPAFIKNPFVFGILFLLTTVIAFYCVMNYMTKKGKPHFFSSYAFFAIVDIFLYGLLVLPYYYTYITLAYFTKL</sequence>
<keyword evidence="1" id="KW-1133">Transmembrane helix</keyword>
<evidence type="ECO:0000313" key="3">
    <source>
        <dbReference type="Proteomes" id="UP000095743"/>
    </source>
</evidence>
<dbReference type="AlphaFoldDB" id="A0A1D8GIY4"/>
<reference evidence="2 3" key="1">
    <citation type="submission" date="2016-09" db="EMBL/GenBank/DDBJ databases">
        <title>Genomic analysis reveals versatility of anaerobic energy metabolism of Geosporobacter ferrireducens IRF9 of phylum Firmicutes.</title>
        <authorList>
            <person name="Kim S.-J."/>
        </authorList>
    </citation>
    <scope>NUCLEOTIDE SEQUENCE [LARGE SCALE GENOMIC DNA]</scope>
    <source>
        <strain evidence="2 3">IRF9</strain>
    </source>
</reference>
<proteinExistence type="predicted"/>
<feature type="transmembrane region" description="Helical" evidence="1">
    <location>
        <begin position="409"/>
        <end position="434"/>
    </location>
</feature>